<sequence>MTHAHRLAAAAAGMLLLTLPLSGCLAASISSGQSSDAASDPTASPDQPQDDTTGHEPPAECADLELTAGATLDPAALGQCVSTALVAFGSGRESIHDSETDTEVEFQYDPDFEFHTDDGTSSITYLDGTLWVDTGSGPIKGDVDSDNPDEQMAGFVADMFRIFADPAVTSDLVASAPGWKVAEPESVELGNGETVQAYRITSTGSFTWRQFPVNEFVLWYGEDWYPVASEGNLAFWGTDETVRQTYYDLGEPVEITAPTG</sequence>
<proteinExistence type="predicted"/>
<evidence type="ECO:0000313" key="3">
    <source>
        <dbReference type="EMBL" id="MEJ1092721.1"/>
    </source>
</evidence>
<keyword evidence="4" id="KW-1185">Reference proteome</keyword>
<feature type="chain" id="PRO_5045530838" evidence="2">
    <location>
        <begin position="27"/>
        <end position="260"/>
    </location>
</feature>
<keyword evidence="2" id="KW-0732">Signal</keyword>
<reference evidence="3 4" key="1">
    <citation type="submission" date="2024-02" db="EMBL/GenBank/DDBJ databases">
        <authorList>
            <person name="Saticioglu I.B."/>
        </authorList>
    </citation>
    <scope>NUCLEOTIDE SEQUENCE [LARGE SCALE GENOMIC DNA]</scope>
    <source>
        <strain evidence="3 4">Mu-43</strain>
    </source>
</reference>
<feature type="compositionally biased region" description="Low complexity" evidence="1">
    <location>
        <begin position="32"/>
        <end position="47"/>
    </location>
</feature>
<gene>
    <name evidence="3" type="ORF">WDU93_13615</name>
</gene>
<evidence type="ECO:0000256" key="2">
    <source>
        <dbReference type="SAM" id="SignalP"/>
    </source>
</evidence>
<dbReference type="Proteomes" id="UP001366085">
    <property type="component" value="Unassembled WGS sequence"/>
</dbReference>
<dbReference type="RefSeq" id="WP_337321564.1">
    <property type="nucleotide sequence ID" value="NZ_JBBDGN010000016.1"/>
</dbReference>
<comment type="caution">
    <text evidence="3">The sequence shown here is derived from an EMBL/GenBank/DDBJ whole genome shotgun (WGS) entry which is preliminary data.</text>
</comment>
<protein>
    <submittedName>
        <fullName evidence="3">Uncharacterized protein</fullName>
    </submittedName>
</protein>
<evidence type="ECO:0000313" key="4">
    <source>
        <dbReference type="Proteomes" id="UP001366085"/>
    </source>
</evidence>
<evidence type="ECO:0000256" key="1">
    <source>
        <dbReference type="SAM" id="MobiDB-lite"/>
    </source>
</evidence>
<dbReference type="EMBL" id="JBBDGN010000016">
    <property type="protein sequence ID" value="MEJ1092721.1"/>
    <property type="molecule type" value="Genomic_DNA"/>
</dbReference>
<organism evidence="3 4">
    <name type="scientific">Microbacterium istanbulense</name>
    <dbReference type="NCBI Taxonomy" id="3122049"/>
    <lineage>
        <taxon>Bacteria</taxon>
        <taxon>Bacillati</taxon>
        <taxon>Actinomycetota</taxon>
        <taxon>Actinomycetes</taxon>
        <taxon>Micrococcales</taxon>
        <taxon>Microbacteriaceae</taxon>
        <taxon>Microbacterium</taxon>
    </lineage>
</organism>
<accession>A0ABU8LN23</accession>
<feature type="signal peptide" evidence="2">
    <location>
        <begin position="1"/>
        <end position="26"/>
    </location>
</feature>
<name>A0ABU8LN23_9MICO</name>
<feature type="region of interest" description="Disordered" evidence="1">
    <location>
        <begin position="32"/>
        <end position="59"/>
    </location>
</feature>